<dbReference type="RefSeq" id="WP_086593561.1">
    <property type="nucleotide sequence ID" value="NZ_MTSE01000003.1"/>
</dbReference>
<dbReference type="Pfam" id="PF13905">
    <property type="entry name" value="Thioredoxin_8"/>
    <property type="match status" value="1"/>
</dbReference>
<organism evidence="6 7">
    <name type="scientific">Hymenobacter crusticola</name>
    <dbReference type="NCBI Taxonomy" id="1770526"/>
    <lineage>
        <taxon>Bacteria</taxon>
        <taxon>Pseudomonadati</taxon>
        <taxon>Bacteroidota</taxon>
        <taxon>Cytophagia</taxon>
        <taxon>Cytophagales</taxon>
        <taxon>Hymenobacteraceae</taxon>
        <taxon>Hymenobacter</taxon>
    </lineage>
</organism>
<keyword evidence="4" id="KW-0676">Redox-active center</keyword>
<dbReference type="GO" id="GO:0030313">
    <property type="term" value="C:cell envelope"/>
    <property type="evidence" value="ECO:0007669"/>
    <property type="project" value="UniProtKB-SubCell"/>
</dbReference>
<feature type="domain" description="Thioredoxin" evidence="5">
    <location>
        <begin position="56"/>
        <end position="195"/>
    </location>
</feature>
<dbReference type="Gene3D" id="3.40.30.10">
    <property type="entry name" value="Glutaredoxin"/>
    <property type="match status" value="1"/>
</dbReference>
<dbReference type="PANTHER" id="PTHR42852:SF6">
    <property type="entry name" value="THIOL:DISULFIDE INTERCHANGE PROTEIN DSBE"/>
    <property type="match status" value="1"/>
</dbReference>
<comment type="subcellular location">
    <subcellularLocation>
        <location evidence="1">Cell envelope</location>
    </subcellularLocation>
</comment>
<keyword evidence="2" id="KW-0201">Cytochrome c-type biogenesis</keyword>
<dbReference type="InterPro" id="IPR017937">
    <property type="entry name" value="Thioredoxin_CS"/>
</dbReference>
<evidence type="ECO:0000256" key="2">
    <source>
        <dbReference type="ARBA" id="ARBA00022748"/>
    </source>
</evidence>
<keyword evidence="7" id="KW-1185">Reference proteome</keyword>
<name>A0A243WG74_9BACT</name>
<dbReference type="PROSITE" id="PS00194">
    <property type="entry name" value="THIOREDOXIN_1"/>
    <property type="match status" value="1"/>
</dbReference>
<dbReference type="CDD" id="cd02966">
    <property type="entry name" value="TlpA_like_family"/>
    <property type="match status" value="1"/>
</dbReference>
<dbReference type="Proteomes" id="UP000194873">
    <property type="component" value="Unassembled WGS sequence"/>
</dbReference>
<keyword evidence="3" id="KW-1015">Disulfide bond</keyword>
<dbReference type="EMBL" id="MTSE01000003">
    <property type="protein sequence ID" value="OUJ74754.1"/>
    <property type="molecule type" value="Genomic_DNA"/>
</dbReference>
<dbReference type="PANTHER" id="PTHR42852">
    <property type="entry name" value="THIOL:DISULFIDE INTERCHANGE PROTEIN DSBE"/>
    <property type="match status" value="1"/>
</dbReference>
<dbReference type="InterPro" id="IPR050553">
    <property type="entry name" value="Thioredoxin_ResA/DsbE_sf"/>
</dbReference>
<evidence type="ECO:0000256" key="4">
    <source>
        <dbReference type="ARBA" id="ARBA00023284"/>
    </source>
</evidence>
<comment type="caution">
    <text evidence="6">The sequence shown here is derived from an EMBL/GenBank/DDBJ whole genome shotgun (WGS) entry which is preliminary data.</text>
</comment>
<dbReference type="InterPro" id="IPR013766">
    <property type="entry name" value="Thioredoxin_domain"/>
</dbReference>
<dbReference type="SUPFAM" id="SSF52833">
    <property type="entry name" value="Thioredoxin-like"/>
    <property type="match status" value="1"/>
</dbReference>
<evidence type="ECO:0000256" key="1">
    <source>
        <dbReference type="ARBA" id="ARBA00004196"/>
    </source>
</evidence>
<gene>
    <name evidence="6" type="ORF">BXP70_08325</name>
</gene>
<dbReference type="InterPro" id="IPR012336">
    <property type="entry name" value="Thioredoxin-like_fold"/>
</dbReference>
<protein>
    <recommendedName>
        <fullName evidence="5">Thioredoxin domain-containing protein</fullName>
    </recommendedName>
</protein>
<evidence type="ECO:0000313" key="6">
    <source>
        <dbReference type="EMBL" id="OUJ74754.1"/>
    </source>
</evidence>
<accession>A0A243WG74</accession>
<evidence type="ECO:0000313" key="7">
    <source>
        <dbReference type="Proteomes" id="UP000194873"/>
    </source>
</evidence>
<dbReference type="GO" id="GO:0017004">
    <property type="term" value="P:cytochrome complex assembly"/>
    <property type="evidence" value="ECO:0007669"/>
    <property type="project" value="UniProtKB-KW"/>
</dbReference>
<proteinExistence type="predicted"/>
<dbReference type="PROSITE" id="PS51352">
    <property type="entry name" value="THIOREDOXIN_2"/>
    <property type="match status" value="1"/>
</dbReference>
<evidence type="ECO:0000256" key="3">
    <source>
        <dbReference type="ARBA" id="ARBA00023157"/>
    </source>
</evidence>
<evidence type="ECO:0000259" key="5">
    <source>
        <dbReference type="PROSITE" id="PS51352"/>
    </source>
</evidence>
<sequence>MVSLYAMLDNANDLPSVERFRQYYKAMPVSLQKSFDGRRLDKALAVNESRNLNNQHFVGSYVRGLAGKTPAGEQLDAEQILKRNKLTLVEFWASWCGPCRMEMPKYYSLYKQYNSRGFGMVGVSLDINYNKWVQAIGEDSLRIHHLSELKGTSGEDIKRFAITGIPANLLLDGSGRIVAVDISFPKLQKKLQQAL</sequence>
<dbReference type="InterPro" id="IPR036249">
    <property type="entry name" value="Thioredoxin-like_sf"/>
</dbReference>
<dbReference type="AlphaFoldDB" id="A0A243WG74"/>
<reference evidence="6 7" key="1">
    <citation type="submission" date="2017-01" db="EMBL/GenBank/DDBJ databases">
        <title>A new Hymenobacter.</title>
        <authorList>
            <person name="Liang Y."/>
            <person name="Feng F."/>
        </authorList>
    </citation>
    <scope>NUCLEOTIDE SEQUENCE [LARGE SCALE GENOMIC DNA]</scope>
    <source>
        <strain evidence="6">MIMBbqt21</strain>
    </source>
</reference>
<dbReference type="OrthoDB" id="9815205at2"/>